<proteinExistence type="inferred from homology"/>
<dbReference type="RefSeq" id="WP_023893561.1">
    <property type="nucleotide sequence ID" value="NC_023026.1"/>
</dbReference>
<gene>
    <name evidence="3" type="ORF">N894_0011</name>
</gene>
<name>V5TAE9_FRANO</name>
<dbReference type="InterPro" id="IPR010258">
    <property type="entry name" value="Conjugal_tfr_TrbG/VirB9/CagX"/>
</dbReference>
<evidence type="ECO:0000256" key="1">
    <source>
        <dbReference type="ARBA" id="ARBA00006135"/>
    </source>
</evidence>
<evidence type="ECO:0000313" key="3">
    <source>
        <dbReference type="EMBL" id="AHB60779.1"/>
    </source>
</evidence>
<evidence type="ECO:0000256" key="2">
    <source>
        <dbReference type="ARBA" id="ARBA00022729"/>
    </source>
</evidence>
<dbReference type="InterPro" id="IPR038161">
    <property type="entry name" value="VirB9/CagX/TrbG_C_sf"/>
</dbReference>
<accession>V5TAE9</accession>
<keyword evidence="2" id="KW-0732">Signal</keyword>
<dbReference type="Gene3D" id="2.60.40.2500">
    <property type="match status" value="1"/>
</dbReference>
<dbReference type="EMBL" id="KF640086">
    <property type="protein sequence ID" value="AHB60779.1"/>
    <property type="molecule type" value="Genomic_DNA"/>
</dbReference>
<organism evidence="3">
    <name type="scientific">Francisella tularensis subsp. novicida PA10-7858</name>
    <dbReference type="NCBI Taxonomy" id="1386968"/>
    <lineage>
        <taxon>Bacteria</taxon>
        <taxon>Pseudomonadati</taxon>
        <taxon>Pseudomonadota</taxon>
        <taxon>Gammaproteobacteria</taxon>
        <taxon>Thiotrichales</taxon>
        <taxon>Francisellaceae</taxon>
        <taxon>Francisella</taxon>
    </lineage>
</organism>
<geneLocation type="plasmid" evidence="3">
    <name>pFNPA10</name>
</geneLocation>
<comment type="similarity">
    <text evidence="1">Belongs to the TrbG/VirB9 family.</text>
</comment>
<protein>
    <submittedName>
        <fullName evidence="3">Conjugal transfer protein TrbG</fullName>
    </submittedName>
</protein>
<reference evidence="3" key="1">
    <citation type="journal article" date="2014" name="Genome">
        <title>Comparative analyses of a putative Francisella conjugative element.</title>
        <authorList>
            <person name="Siddaramappa S."/>
            <person name="Challacombe J.F."/>
            <person name="Petersen J.M."/>
            <person name="Pillai S."/>
            <person name="Kuske C.R."/>
        </authorList>
    </citation>
    <scope>NUCLEOTIDE SEQUENCE</scope>
    <source>
        <strain evidence="3">PA10-7858</strain>
        <plasmid evidence="3">pFNPA10</plasmid>
    </source>
</reference>
<dbReference type="InterPro" id="IPR033645">
    <property type="entry name" value="VirB9/CagX/TrbG_C"/>
</dbReference>
<dbReference type="CDD" id="cd06911">
    <property type="entry name" value="VirB9_CagX_TrbG"/>
    <property type="match status" value="1"/>
</dbReference>
<dbReference type="Pfam" id="PF03524">
    <property type="entry name" value="CagX"/>
    <property type="match status" value="1"/>
</dbReference>
<dbReference type="PROSITE" id="PS51257">
    <property type="entry name" value="PROKAR_LIPOPROTEIN"/>
    <property type="match status" value="1"/>
</dbReference>
<sequence>MKKLNKLHKLSKLNKYVVLGLVAIGLSSCAGVKRDVGNFFGYSDENYIPKDQADEYFKKNYLAKGVKVPKVEYEIEKIPVSRSAVMTSFGFSQNPEIKKAYENYVSGGAETVVRSEGFVTYPYDPYQRPILECSLGRVCAVQLETGEKITPNGLIAGDTVRWDVAIQTTGDGDKESQVVSVQPRFIDSRDPKEMKQMVSQLKPFSTNLRISTNKRIYNIGLLGQPKGSISTVMNFYYPFETAQATNSQIAQLYRQHEDSVQAQNITFATDVKFDQINTKYSISEKDNPAWKPTQVFDDGHKTFIKLPENADTFQLPAVWVVRDNNKEELSSNASYKKPYYVLDGVYKKIIMFTGTDNNRTQVTITRD</sequence>
<keyword evidence="3" id="KW-0614">Plasmid</keyword>
<dbReference type="AlphaFoldDB" id="V5TAE9"/>